<keyword evidence="3" id="KW-1185">Reference proteome</keyword>
<protein>
    <submittedName>
        <fullName evidence="2">Uncharacterized protein</fullName>
    </submittedName>
</protein>
<accession>F6VXW9</accession>
<dbReference type="Ensembl" id="ENSCINT00000022784.2">
    <property type="protein sequence ID" value="ENSCINP00000022538.2"/>
    <property type="gene ID" value="ENSCING00000011914.2"/>
</dbReference>
<sequence length="162" mass="18524">MQKTGEGLNEFDEKQNSVVFDPKLGHAEVTRHEDIIREARLTLENMQNDLDSLEKKHTDTLSAGDDIVLNSRLNSVAPVQDALDKSKASWKELKAKIKQREDMLNAWEEKLNKFKSSSSSFEDWLRGCEDEISSMEETILIPRLDAQIQVCSKHIESLDNHV</sequence>
<organism evidence="2 3">
    <name type="scientific">Ciona intestinalis</name>
    <name type="common">Transparent sea squirt</name>
    <name type="synonym">Ascidia intestinalis</name>
    <dbReference type="NCBI Taxonomy" id="7719"/>
    <lineage>
        <taxon>Eukaryota</taxon>
        <taxon>Metazoa</taxon>
        <taxon>Chordata</taxon>
        <taxon>Tunicata</taxon>
        <taxon>Ascidiacea</taxon>
        <taxon>Phlebobranchia</taxon>
        <taxon>Cionidae</taxon>
        <taxon>Ciona</taxon>
    </lineage>
</organism>
<keyword evidence="1" id="KW-0175">Coiled coil</keyword>
<dbReference type="Proteomes" id="UP000008144">
    <property type="component" value="Chromosome 7"/>
</dbReference>
<dbReference type="InParanoid" id="F6VXW9"/>
<evidence type="ECO:0000313" key="3">
    <source>
        <dbReference type="Proteomes" id="UP000008144"/>
    </source>
</evidence>
<name>F6VXW9_CIOIN</name>
<feature type="coiled-coil region" evidence="1">
    <location>
        <begin position="90"/>
        <end position="117"/>
    </location>
</feature>
<dbReference type="HOGENOM" id="CLU_1639162_0_0_1"/>
<dbReference type="EMBL" id="EAAA01002433">
    <property type="status" value="NOT_ANNOTATED_CDS"/>
    <property type="molecule type" value="Genomic_DNA"/>
</dbReference>
<reference evidence="2" key="4">
    <citation type="submission" date="2025-09" db="UniProtKB">
        <authorList>
            <consortium name="Ensembl"/>
        </authorList>
    </citation>
    <scope>IDENTIFICATION</scope>
</reference>
<reference evidence="2" key="3">
    <citation type="submission" date="2025-08" db="UniProtKB">
        <authorList>
            <consortium name="Ensembl"/>
        </authorList>
    </citation>
    <scope>IDENTIFICATION</scope>
</reference>
<reference evidence="3" key="1">
    <citation type="journal article" date="2002" name="Science">
        <title>The draft genome of Ciona intestinalis: insights into chordate and vertebrate origins.</title>
        <authorList>
            <person name="Dehal P."/>
            <person name="Satou Y."/>
            <person name="Campbell R.K."/>
            <person name="Chapman J."/>
            <person name="Degnan B."/>
            <person name="De Tomaso A."/>
            <person name="Davidson B."/>
            <person name="Di Gregorio A."/>
            <person name="Gelpke M."/>
            <person name="Goodstein D.M."/>
            <person name="Harafuji N."/>
            <person name="Hastings K.E."/>
            <person name="Ho I."/>
            <person name="Hotta K."/>
            <person name="Huang W."/>
            <person name="Kawashima T."/>
            <person name="Lemaire P."/>
            <person name="Martinez D."/>
            <person name="Meinertzhagen I.A."/>
            <person name="Necula S."/>
            <person name="Nonaka M."/>
            <person name="Putnam N."/>
            <person name="Rash S."/>
            <person name="Saiga H."/>
            <person name="Satake M."/>
            <person name="Terry A."/>
            <person name="Yamada L."/>
            <person name="Wang H.G."/>
            <person name="Awazu S."/>
            <person name="Azumi K."/>
            <person name="Boore J."/>
            <person name="Branno M."/>
            <person name="Chin-Bow S."/>
            <person name="DeSantis R."/>
            <person name="Doyle S."/>
            <person name="Francino P."/>
            <person name="Keys D.N."/>
            <person name="Haga S."/>
            <person name="Hayashi H."/>
            <person name="Hino K."/>
            <person name="Imai K.S."/>
            <person name="Inaba K."/>
            <person name="Kano S."/>
            <person name="Kobayashi K."/>
            <person name="Kobayashi M."/>
            <person name="Lee B.I."/>
            <person name="Makabe K.W."/>
            <person name="Manohar C."/>
            <person name="Matassi G."/>
            <person name="Medina M."/>
            <person name="Mochizuki Y."/>
            <person name="Mount S."/>
            <person name="Morishita T."/>
            <person name="Miura S."/>
            <person name="Nakayama A."/>
            <person name="Nishizaka S."/>
            <person name="Nomoto H."/>
            <person name="Ohta F."/>
            <person name="Oishi K."/>
            <person name="Rigoutsos I."/>
            <person name="Sano M."/>
            <person name="Sasaki A."/>
            <person name="Sasakura Y."/>
            <person name="Shoguchi E."/>
            <person name="Shin-i T."/>
            <person name="Spagnuolo A."/>
            <person name="Stainier D."/>
            <person name="Suzuki M.M."/>
            <person name="Tassy O."/>
            <person name="Takatori N."/>
            <person name="Tokuoka M."/>
            <person name="Yagi K."/>
            <person name="Yoshizaki F."/>
            <person name="Wada S."/>
            <person name="Zhang C."/>
            <person name="Hyatt P.D."/>
            <person name="Larimer F."/>
            <person name="Detter C."/>
            <person name="Doggett N."/>
            <person name="Glavina T."/>
            <person name="Hawkins T."/>
            <person name="Richardson P."/>
            <person name="Lucas S."/>
            <person name="Kohara Y."/>
            <person name="Levine M."/>
            <person name="Satoh N."/>
            <person name="Rokhsar D.S."/>
        </authorList>
    </citation>
    <scope>NUCLEOTIDE SEQUENCE [LARGE SCALE GENOMIC DNA]</scope>
</reference>
<reference evidence="2" key="2">
    <citation type="journal article" date="2008" name="Genome Biol.">
        <title>Improved genome assembly and evidence-based global gene model set for the chordate Ciona intestinalis: new insight into intron and operon populations.</title>
        <authorList>
            <person name="Satou Y."/>
            <person name="Mineta K."/>
            <person name="Ogasawara M."/>
            <person name="Sasakura Y."/>
            <person name="Shoguchi E."/>
            <person name="Ueno K."/>
            <person name="Yamada L."/>
            <person name="Matsumoto J."/>
            <person name="Wasserscheid J."/>
            <person name="Dewar K."/>
            <person name="Wiley G.B."/>
            <person name="Macmil S.L."/>
            <person name="Roe B.A."/>
            <person name="Zeller R.W."/>
            <person name="Hastings K.E."/>
            <person name="Lemaire P."/>
            <person name="Lindquist E."/>
            <person name="Endo T."/>
            <person name="Hotta K."/>
            <person name="Inaba K."/>
        </authorList>
    </citation>
    <scope>NUCLEOTIDE SEQUENCE [LARGE SCALE GENOMIC DNA]</scope>
    <source>
        <strain evidence="2">wild type</strain>
    </source>
</reference>
<evidence type="ECO:0000256" key="1">
    <source>
        <dbReference type="SAM" id="Coils"/>
    </source>
</evidence>
<dbReference type="AlphaFoldDB" id="F6VXW9"/>
<dbReference type="SUPFAM" id="SSF46966">
    <property type="entry name" value="Spectrin repeat"/>
    <property type="match status" value="1"/>
</dbReference>
<dbReference type="Gene3D" id="1.20.58.60">
    <property type="match status" value="1"/>
</dbReference>
<feature type="coiled-coil region" evidence="1">
    <location>
        <begin position="29"/>
        <end position="63"/>
    </location>
</feature>
<proteinExistence type="predicted"/>
<evidence type="ECO:0000313" key="2">
    <source>
        <dbReference type="Ensembl" id="ENSCINP00000022538.2"/>
    </source>
</evidence>